<evidence type="ECO:0000256" key="2">
    <source>
        <dbReference type="ARBA" id="ARBA00022525"/>
    </source>
</evidence>
<evidence type="ECO:0000313" key="5">
    <source>
        <dbReference type="Proteomes" id="UP000004095"/>
    </source>
</evidence>
<dbReference type="AlphaFoldDB" id="A1ZQM9"/>
<dbReference type="OrthoDB" id="467677at2"/>
<dbReference type="Pfam" id="PF00353">
    <property type="entry name" value="HemolysinCabind"/>
    <property type="match status" value="2"/>
</dbReference>
<gene>
    <name evidence="4" type="ORF">M23134_08353</name>
</gene>
<protein>
    <submittedName>
        <fullName evidence="4">Calcium binding protein</fullName>
    </submittedName>
</protein>
<keyword evidence="3" id="KW-0732">Signal</keyword>
<evidence type="ECO:0000256" key="3">
    <source>
        <dbReference type="SAM" id="SignalP"/>
    </source>
</evidence>
<feature type="signal peptide" evidence="3">
    <location>
        <begin position="1"/>
        <end position="18"/>
    </location>
</feature>
<dbReference type="EMBL" id="AAWS01000024">
    <property type="protein sequence ID" value="EAY27401.1"/>
    <property type="molecule type" value="Genomic_DNA"/>
</dbReference>
<dbReference type="PROSITE" id="PS00330">
    <property type="entry name" value="HEMOLYSIN_CALCIUM"/>
    <property type="match status" value="1"/>
</dbReference>
<dbReference type="GO" id="GO:0005576">
    <property type="term" value="C:extracellular region"/>
    <property type="evidence" value="ECO:0007669"/>
    <property type="project" value="UniProtKB-SubCell"/>
</dbReference>
<comment type="caution">
    <text evidence="4">The sequence shown here is derived from an EMBL/GenBank/DDBJ whole genome shotgun (WGS) entry which is preliminary data.</text>
</comment>
<name>A1ZQM9_MICM2</name>
<dbReference type="RefSeq" id="WP_002699807.1">
    <property type="nucleotide sequence ID" value="NZ_AAWS01000024.1"/>
</dbReference>
<dbReference type="Proteomes" id="UP000004095">
    <property type="component" value="Unassembled WGS sequence"/>
</dbReference>
<dbReference type="InterPro" id="IPR018511">
    <property type="entry name" value="Hemolysin-typ_Ca-bd_CS"/>
</dbReference>
<dbReference type="InterPro" id="IPR011049">
    <property type="entry name" value="Serralysin-like_metalloprot_C"/>
</dbReference>
<accession>A1ZQM9</accession>
<dbReference type="PROSITE" id="PS51257">
    <property type="entry name" value="PROKAR_LIPOPROTEIN"/>
    <property type="match status" value="1"/>
</dbReference>
<dbReference type="PRINTS" id="PR00313">
    <property type="entry name" value="CABNDNGRPT"/>
</dbReference>
<dbReference type="PANTHER" id="PTHR38340:SF1">
    <property type="entry name" value="S-LAYER PROTEIN"/>
    <property type="match status" value="1"/>
</dbReference>
<comment type="subcellular location">
    <subcellularLocation>
        <location evidence="1">Secreted</location>
    </subcellularLocation>
</comment>
<dbReference type="Gene3D" id="2.150.10.10">
    <property type="entry name" value="Serralysin-like metalloprotease, C-terminal"/>
    <property type="match status" value="2"/>
</dbReference>
<keyword evidence="2" id="KW-0964">Secreted</keyword>
<evidence type="ECO:0000256" key="1">
    <source>
        <dbReference type="ARBA" id="ARBA00004613"/>
    </source>
</evidence>
<dbReference type="InterPro" id="IPR001343">
    <property type="entry name" value="Hemolysn_Ca-bd"/>
</dbReference>
<evidence type="ECO:0000313" key="4">
    <source>
        <dbReference type="EMBL" id="EAY27401.1"/>
    </source>
</evidence>
<dbReference type="InterPro" id="IPR050557">
    <property type="entry name" value="RTX_toxin/Mannuronan_C5-epim"/>
</dbReference>
<dbReference type="PANTHER" id="PTHR38340">
    <property type="entry name" value="S-LAYER PROTEIN"/>
    <property type="match status" value="1"/>
</dbReference>
<dbReference type="GO" id="GO:0005509">
    <property type="term" value="F:calcium ion binding"/>
    <property type="evidence" value="ECO:0007669"/>
    <property type="project" value="InterPro"/>
</dbReference>
<sequence>MRKSNLLLLITLLFIGYACVNKEQTLPTSYQHIGEGVTNAVFRGNHNNNVLTGSNSDDQLFGAGGNDVIRGKGGNDLLKGGEGDDVLYGGNGDDTLIGGNGKNILYGGAGNDKLFIAEGGGEMHGGDGDDIFHIKPQSSGYKQTNVFGGNGTYNRIRIYVNSTDVVLVPYAFRPDNKSYSGAYYIKEGVGGSINFEDIHAIIFNDKTEGF</sequence>
<proteinExistence type="predicted"/>
<dbReference type="SUPFAM" id="SSF51120">
    <property type="entry name" value="beta-Roll"/>
    <property type="match status" value="1"/>
</dbReference>
<dbReference type="eggNOG" id="COG2931">
    <property type="taxonomic scope" value="Bacteria"/>
</dbReference>
<reference evidence="4 5" key="1">
    <citation type="submission" date="2007-01" db="EMBL/GenBank/DDBJ databases">
        <authorList>
            <person name="Haygood M."/>
            <person name="Podell S."/>
            <person name="Anderson C."/>
            <person name="Hopkinson B."/>
            <person name="Roe K."/>
            <person name="Barbeau K."/>
            <person name="Gaasterland T."/>
            <person name="Ferriera S."/>
            <person name="Johnson J."/>
            <person name="Kravitz S."/>
            <person name="Beeson K."/>
            <person name="Sutton G."/>
            <person name="Rogers Y.-H."/>
            <person name="Friedman R."/>
            <person name="Frazier M."/>
            <person name="Venter J.C."/>
        </authorList>
    </citation>
    <scope>NUCLEOTIDE SEQUENCE [LARGE SCALE GENOMIC DNA]</scope>
    <source>
        <strain evidence="4 5">ATCC 23134</strain>
    </source>
</reference>
<organism evidence="4 5">
    <name type="scientific">Microscilla marina ATCC 23134</name>
    <dbReference type="NCBI Taxonomy" id="313606"/>
    <lineage>
        <taxon>Bacteria</taxon>
        <taxon>Pseudomonadati</taxon>
        <taxon>Bacteroidota</taxon>
        <taxon>Cytophagia</taxon>
        <taxon>Cytophagales</taxon>
        <taxon>Microscillaceae</taxon>
        <taxon>Microscilla</taxon>
    </lineage>
</organism>
<keyword evidence="5" id="KW-1185">Reference proteome</keyword>
<feature type="chain" id="PRO_5002642359" evidence="3">
    <location>
        <begin position="19"/>
        <end position="210"/>
    </location>
</feature>